<keyword evidence="2" id="KW-0378">Hydrolase</keyword>
<evidence type="ECO:0000259" key="1">
    <source>
        <dbReference type="PROSITE" id="PS00125"/>
    </source>
</evidence>
<dbReference type="PANTHER" id="PTHR42850">
    <property type="entry name" value="METALLOPHOSPHOESTERASE"/>
    <property type="match status" value="1"/>
</dbReference>
<dbReference type="Proteomes" id="UP000037046">
    <property type="component" value="Unassembled WGS sequence"/>
</dbReference>
<dbReference type="InterPro" id="IPR004843">
    <property type="entry name" value="Calcineurin-like_PHP"/>
</dbReference>
<keyword evidence="3" id="KW-1185">Reference proteome</keyword>
<dbReference type="GO" id="GO:0008803">
    <property type="term" value="F:bis(5'-nucleosyl)-tetraphosphatase (symmetrical) activity"/>
    <property type="evidence" value="ECO:0007669"/>
    <property type="project" value="TreeGrafter"/>
</dbReference>
<dbReference type="AlphaFoldDB" id="A0A0L6CYK5"/>
<dbReference type="GO" id="GO:0004722">
    <property type="term" value="F:protein serine/threonine phosphatase activity"/>
    <property type="evidence" value="ECO:0007669"/>
    <property type="project" value="UniProtKB-EC"/>
</dbReference>
<dbReference type="GO" id="GO:0005737">
    <property type="term" value="C:cytoplasm"/>
    <property type="evidence" value="ECO:0007669"/>
    <property type="project" value="TreeGrafter"/>
</dbReference>
<sequence>MKFLKSLFSPPREVHCEFGRPAPLSPLAAIGDIHGRADLLEQLLARLEPDLQVICVGDYVDRGDHSADVLRILHANPDIICLKGNHEEMLLNFIQQPETYGRRWFRNGGLQTMASFGIAGLTQTSSEGRLRTVRDALVKAMGDPLVDWLDGLQSGWRVGNLAVVHAGADPALPLEAQPGHVLRWGHPDFMTTPRSDGVWIIHGHTIVSTPVMDQGRVAIDTGAYASGRLTAAVVTDGDIHFETT</sequence>
<dbReference type="PATRIC" id="fig|74031.6.peg.878"/>
<dbReference type="EC" id="3.1.3.16" evidence="2"/>
<dbReference type="GO" id="GO:0110154">
    <property type="term" value="P:RNA decapping"/>
    <property type="evidence" value="ECO:0007669"/>
    <property type="project" value="TreeGrafter"/>
</dbReference>
<dbReference type="PROSITE" id="PS00125">
    <property type="entry name" value="SER_THR_PHOSPHATASE"/>
    <property type="match status" value="1"/>
</dbReference>
<dbReference type="EMBL" id="LGVV01000007">
    <property type="protein sequence ID" value="KNX42553.1"/>
    <property type="molecule type" value="Genomic_DNA"/>
</dbReference>
<dbReference type="OrthoDB" id="9807890at2"/>
<protein>
    <submittedName>
        <fullName evidence="2">Serine/threonine-protein phosphatase 2</fullName>
        <ecNumber evidence="2">3.1.3.16</ecNumber>
    </submittedName>
</protein>
<evidence type="ECO:0000313" key="3">
    <source>
        <dbReference type="Proteomes" id="UP000037046"/>
    </source>
</evidence>
<gene>
    <name evidence="2" type="primary">pphB</name>
    <name evidence="2" type="ORF">ROTO_08550</name>
</gene>
<reference evidence="3" key="1">
    <citation type="submission" date="2015-07" db="EMBL/GenBank/DDBJ databases">
        <title>Draft Genome Sequence of Roseovarius tolerans EL-164, a producer of N-Acylated Alanine Methyl Esters (NAMEs).</title>
        <authorList>
            <person name="Voget S."/>
            <person name="Bruns H."/>
            <person name="Wagner-Doebler I."/>
            <person name="Schulz S."/>
            <person name="Daniel R."/>
        </authorList>
    </citation>
    <scope>NUCLEOTIDE SEQUENCE [LARGE SCALE GENOMIC DNA]</scope>
    <source>
        <strain evidence="3">EL-164</strain>
    </source>
</reference>
<dbReference type="InterPro" id="IPR050126">
    <property type="entry name" value="Ap4A_hydrolase"/>
</dbReference>
<comment type="caution">
    <text evidence="2">The sequence shown here is derived from an EMBL/GenBank/DDBJ whole genome shotgun (WGS) entry which is preliminary data.</text>
</comment>
<dbReference type="InterPro" id="IPR029052">
    <property type="entry name" value="Metallo-depent_PP-like"/>
</dbReference>
<dbReference type="Pfam" id="PF00149">
    <property type="entry name" value="Metallophos"/>
    <property type="match status" value="1"/>
</dbReference>
<organism evidence="2 3">
    <name type="scientific">Roseovarius tolerans</name>
    <dbReference type="NCBI Taxonomy" id="74031"/>
    <lineage>
        <taxon>Bacteria</taxon>
        <taxon>Pseudomonadati</taxon>
        <taxon>Pseudomonadota</taxon>
        <taxon>Alphaproteobacteria</taxon>
        <taxon>Rhodobacterales</taxon>
        <taxon>Roseobacteraceae</taxon>
        <taxon>Roseovarius</taxon>
    </lineage>
</organism>
<feature type="domain" description="Serine/threonine specific protein phosphatases" evidence="1">
    <location>
        <begin position="82"/>
        <end position="87"/>
    </location>
</feature>
<evidence type="ECO:0000313" key="2">
    <source>
        <dbReference type="EMBL" id="KNX42553.1"/>
    </source>
</evidence>
<accession>A0A0L6CYK5</accession>
<name>A0A0L6CYK5_9RHOB</name>
<dbReference type="Gene3D" id="3.60.21.10">
    <property type="match status" value="1"/>
</dbReference>
<dbReference type="RefSeq" id="WP_082237413.1">
    <property type="nucleotide sequence ID" value="NZ_CP118494.1"/>
</dbReference>
<dbReference type="PANTHER" id="PTHR42850:SF4">
    <property type="entry name" value="ZINC-DEPENDENT ENDOPOLYPHOSPHATASE"/>
    <property type="match status" value="1"/>
</dbReference>
<dbReference type="SUPFAM" id="SSF56300">
    <property type="entry name" value="Metallo-dependent phosphatases"/>
    <property type="match status" value="1"/>
</dbReference>
<dbReference type="STRING" id="74031.SAMN04488077_101206"/>
<dbReference type="InterPro" id="IPR006186">
    <property type="entry name" value="Ser/Thr-sp_prot-phosphatase"/>
</dbReference>
<proteinExistence type="predicted"/>